<gene>
    <name evidence="2" type="ORF">ACFSYJ_02155</name>
</gene>
<protein>
    <submittedName>
        <fullName evidence="2">YbaB/EbfC family nucleoid-associated protein</fullName>
    </submittedName>
</protein>
<evidence type="ECO:0000256" key="1">
    <source>
        <dbReference type="SAM" id="MobiDB-lite"/>
    </source>
</evidence>
<dbReference type="RefSeq" id="WP_345388641.1">
    <property type="nucleotide sequence ID" value="NZ_BAABHG010000003.1"/>
</dbReference>
<organism evidence="2 3">
    <name type="scientific">Amycolatopsis samaneae</name>
    <dbReference type="NCBI Taxonomy" id="664691"/>
    <lineage>
        <taxon>Bacteria</taxon>
        <taxon>Bacillati</taxon>
        <taxon>Actinomycetota</taxon>
        <taxon>Actinomycetes</taxon>
        <taxon>Pseudonocardiales</taxon>
        <taxon>Pseudonocardiaceae</taxon>
        <taxon>Amycolatopsis</taxon>
    </lineage>
</organism>
<keyword evidence="3" id="KW-1185">Reference proteome</keyword>
<evidence type="ECO:0000313" key="2">
    <source>
        <dbReference type="EMBL" id="MFD2457378.1"/>
    </source>
</evidence>
<proteinExistence type="predicted"/>
<dbReference type="Proteomes" id="UP001597419">
    <property type="component" value="Unassembled WGS sequence"/>
</dbReference>
<dbReference type="Pfam" id="PF02575">
    <property type="entry name" value="YbaB_DNA_bd"/>
    <property type="match status" value="1"/>
</dbReference>
<comment type="caution">
    <text evidence="2">The sequence shown here is derived from an EMBL/GenBank/DDBJ whole genome shotgun (WGS) entry which is preliminary data.</text>
</comment>
<name>A0ABW5G7D0_9PSEU</name>
<feature type="compositionally biased region" description="Acidic residues" evidence="1">
    <location>
        <begin position="135"/>
        <end position="153"/>
    </location>
</feature>
<reference evidence="3" key="1">
    <citation type="journal article" date="2019" name="Int. J. Syst. Evol. Microbiol.">
        <title>The Global Catalogue of Microorganisms (GCM) 10K type strain sequencing project: providing services to taxonomists for standard genome sequencing and annotation.</title>
        <authorList>
            <consortium name="The Broad Institute Genomics Platform"/>
            <consortium name="The Broad Institute Genome Sequencing Center for Infectious Disease"/>
            <person name="Wu L."/>
            <person name="Ma J."/>
        </authorList>
    </citation>
    <scope>NUCLEOTIDE SEQUENCE [LARGE SCALE GENOMIC DNA]</scope>
    <source>
        <strain evidence="3">CGMCC 4.7643</strain>
    </source>
</reference>
<sequence length="159" mass="16803">MSTPRSAIGDLEVVRRQAGELDDRLAAARHTSRSPDGLITAVVTGQGTLIDLSIADRALEGPHVQTVGIRIVQAVTAARDAARAEALPQLNALFGKQPPPPVDGPAAGRPTAHHHDSVPSPGQQSPRGTRASVSADDEESFEELDFLSLDEPDERGGHW</sequence>
<dbReference type="InterPro" id="IPR036894">
    <property type="entry name" value="YbaB-like_sf"/>
</dbReference>
<evidence type="ECO:0000313" key="3">
    <source>
        <dbReference type="Proteomes" id="UP001597419"/>
    </source>
</evidence>
<feature type="region of interest" description="Disordered" evidence="1">
    <location>
        <begin position="91"/>
        <end position="159"/>
    </location>
</feature>
<dbReference type="SUPFAM" id="SSF82607">
    <property type="entry name" value="YbaB-like"/>
    <property type="match status" value="1"/>
</dbReference>
<accession>A0ABW5G7D0</accession>
<dbReference type="Gene3D" id="3.30.1310.10">
    <property type="entry name" value="Nucleoid-associated protein YbaB-like domain"/>
    <property type="match status" value="1"/>
</dbReference>
<dbReference type="InterPro" id="IPR004401">
    <property type="entry name" value="YbaB/EbfC"/>
</dbReference>
<dbReference type="EMBL" id="JBHUKU010000002">
    <property type="protein sequence ID" value="MFD2457378.1"/>
    <property type="molecule type" value="Genomic_DNA"/>
</dbReference>